<dbReference type="AlphaFoldDB" id="A0A1I7XCM5"/>
<accession>A0A1I7XCM5</accession>
<organism evidence="1 2">
    <name type="scientific">Heterorhabditis bacteriophora</name>
    <name type="common">Entomopathogenic nematode worm</name>
    <dbReference type="NCBI Taxonomy" id="37862"/>
    <lineage>
        <taxon>Eukaryota</taxon>
        <taxon>Metazoa</taxon>
        <taxon>Ecdysozoa</taxon>
        <taxon>Nematoda</taxon>
        <taxon>Chromadorea</taxon>
        <taxon>Rhabditida</taxon>
        <taxon>Rhabditina</taxon>
        <taxon>Rhabditomorpha</taxon>
        <taxon>Strongyloidea</taxon>
        <taxon>Heterorhabditidae</taxon>
        <taxon>Heterorhabditis</taxon>
    </lineage>
</organism>
<reference evidence="2" key="1">
    <citation type="submission" date="2016-11" db="UniProtKB">
        <authorList>
            <consortium name="WormBaseParasite"/>
        </authorList>
    </citation>
    <scope>IDENTIFICATION</scope>
</reference>
<proteinExistence type="predicted"/>
<protein>
    <submittedName>
        <fullName evidence="2">Ovule protein</fullName>
    </submittedName>
</protein>
<dbReference type="WBParaSite" id="Hba_15280">
    <property type="protein sequence ID" value="Hba_15280"/>
    <property type="gene ID" value="Hba_15280"/>
</dbReference>
<sequence length="68" mass="7881">MSGRKGMQHLRAIEFGTYRYSALVLSERVFIISSCIVHFNEFLLKRVDTFDHTCIIHLSSCVYKAFPP</sequence>
<evidence type="ECO:0000313" key="1">
    <source>
        <dbReference type="Proteomes" id="UP000095283"/>
    </source>
</evidence>
<evidence type="ECO:0000313" key="2">
    <source>
        <dbReference type="WBParaSite" id="Hba_15280"/>
    </source>
</evidence>
<name>A0A1I7XCM5_HETBA</name>
<dbReference type="Proteomes" id="UP000095283">
    <property type="component" value="Unplaced"/>
</dbReference>
<keyword evidence="1" id="KW-1185">Reference proteome</keyword>